<evidence type="ECO:0000313" key="4">
    <source>
        <dbReference type="EMBL" id="QKS72350.1"/>
    </source>
</evidence>
<dbReference type="PANTHER" id="PTHR34984">
    <property type="entry name" value="CARBON STORAGE REGULATOR"/>
    <property type="match status" value="1"/>
</dbReference>
<dbReference type="PANTHER" id="PTHR34984:SF1">
    <property type="entry name" value="CARBON STORAGE REGULATOR"/>
    <property type="match status" value="1"/>
</dbReference>
<keyword evidence="3" id="KW-0694">RNA-binding</keyword>
<dbReference type="RefSeq" id="WP_176010330.1">
    <property type="nucleotide sequence ID" value="NZ_CP041372.2"/>
</dbReference>
<dbReference type="Gene3D" id="2.60.40.4380">
    <property type="entry name" value="Translational regulator CsrA"/>
    <property type="match status" value="1"/>
</dbReference>
<accession>A0A859FHR6</accession>
<dbReference type="SUPFAM" id="SSF117130">
    <property type="entry name" value="CsrA-like"/>
    <property type="match status" value="1"/>
</dbReference>
<evidence type="ECO:0000256" key="3">
    <source>
        <dbReference type="ARBA" id="ARBA00022884"/>
    </source>
</evidence>
<name>A0A859FHR6_9BACI</name>
<dbReference type="KEGG" id="psua:FLK61_37615"/>
<organism evidence="4 5">
    <name type="scientific">Paenalkalicoccus suaedae</name>
    <dbReference type="NCBI Taxonomy" id="2592382"/>
    <lineage>
        <taxon>Bacteria</taxon>
        <taxon>Bacillati</taxon>
        <taxon>Bacillota</taxon>
        <taxon>Bacilli</taxon>
        <taxon>Bacillales</taxon>
        <taxon>Bacillaceae</taxon>
        <taxon>Paenalkalicoccus</taxon>
    </lineage>
</organism>
<dbReference type="GO" id="GO:0006402">
    <property type="term" value="P:mRNA catabolic process"/>
    <property type="evidence" value="ECO:0007669"/>
    <property type="project" value="InterPro"/>
</dbReference>
<dbReference type="AlphaFoldDB" id="A0A859FHR6"/>
<dbReference type="InterPro" id="IPR003751">
    <property type="entry name" value="CsrA"/>
</dbReference>
<dbReference type="GO" id="GO:0006109">
    <property type="term" value="P:regulation of carbohydrate metabolic process"/>
    <property type="evidence" value="ECO:0007669"/>
    <property type="project" value="InterPro"/>
</dbReference>
<proteinExistence type="predicted"/>
<sequence>MLVIGRKVGESVVIDDRIRVEVIKSQDGKLRLGIEAPRDIKIERGSSSI</sequence>
<dbReference type="Proteomes" id="UP000318138">
    <property type="component" value="Chromosome"/>
</dbReference>
<gene>
    <name evidence="4" type="ORF">FLK61_37615</name>
</gene>
<evidence type="ECO:0000256" key="2">
    <source>
        <dbReference type="ARBA" id="ARBA00022845"/>
    </source>
</evidence>
<dbReference type="GO" id="GO:0005829">
    <property type="term" value="C:cytosol"/>
    <property type="evidence" value="ECO:0007669"/>
    <property type="project" value="TreeGrafter"/>
</dbReference>
<evidence type="ECO:0000313" key="5">
    <source>
        <dbReference type="Proteomes" id="UP000318138"/>
    </source>
</evidence>
<keyword evidence="5" id="KW-1185">Reference proteome</keyword>
<protein>
    <submittedName>
        <fullName evidence="4">Carbon storage regulator</fullName>
    </submittedName>
</protein>
<keyword evidence="1" id="KW-0963">Cytoplasm</keyword>
<dbReference type="GO" id="GO:0045947">
    <property type="term" value="P:negative regulation of translational initiation"/>
    <property type="evidence" value="ECO:0007669"/>
    <property type="project" value="TreeGrafter"/>
</dbReference>
<keyword evidence="2" id="KW-0810">Translation regulation</keyword>
<evidence type="ECO:0000256" key="1">
    <source>
        <dbReference type="ARBA" id="ARBA00022490"/>
    </source>
</evidence>
<dbReference type="Pfam" id="PF02599">
    <property type="entry name" value="CsrA"/>
    <property type="match status" value="1"/>
</dbReference>
<dbReference type="EMBL" id="CP041372">
    <property type="protein sequence ID" value="QKS72350.1"/>
    <property type="molecule type" value="Genomic_DNA"/>
</dbReference>
<dbReference type="InterPro" id="IPR036107">
    <property type="entry name" value="CsrA_sf"/>
</dbReference>
<reference evidence="5" key="1">
    <citation type="submission" date="2019-07" db="EMBL/GenBank/DDBJ databases">
        <title>Bacillus alkalisoli sp. nov. isolated from saline soil.</title>
        <authorList>
            <person name="Sun J.-Q."/>
            <person name="Xu L."/>
        </authorList>
    </citation>
    <scope>NUCLEOTIDE SEQUENCE [LARGE SCALE GENOMIC DNA]</scope>
    <source>
        <strain evidence="5">M4U3P1</strain>
    </source>
</reference>
<dbReference type="GO" id="GO:0048027">
    <property type="term" value="F:mRNA 5'-UTR binding"/>
    <property type="evidence" value="ECO:0007669"/>
    <property type="project" value="TreeGrafter"/>
</dbReference>